<name>A0A3M2LQI2_9ACTN</name>
<evidence type="ECO:0008006" key="3">
    <source>
        <dbReference type="Google" id="ProtNLM"/>
    </source>
</evidence>
<proteinExistence type="predicted"/>
<protein>
    <recommendedName>
        <fullName evidence="3">Sigma-70 family RNA polymerase sigma factor</fullName>
    </recommendedName>
</protein>
<keyword evidence="2" id="KW-1185">Reference proteome</keyword>
<comment type="caution">
    <text evidence="1">The sequence shown here is derived from an EMBL/GenBank/DDBJ whole genome shotgun (WGS) entry which is preliminary data.</text>
</comment>
<dbReference type="AlphaFoldDB" id="A0A3M2LQI2"/>
<accession>A0A3M2LQI2</accession>
<evidence type="ECO:0000313" key="1">
    <source>
        <dbReference type="EMBL" id="RMI39744.1"/>
    </source>
</evidence>
<evidence type="ECO:0000313" key="2">
    <source>
        <dbReference type="Proteomes" id="UP000278673"/>
    </source>
</evidence>
<organism evidence="1 2">
    <name type="scientific">Streptomyces triticirhizae</name>
    <dbReference type="NCBI Taxonomy" id="2483353"/>
    <lineage>
        <taxon>Bacteria</taxon>
        <taxon>Bacillati</taxon>
        <taxon>Actinomycetota</taxon>
        <taxon>Actinomycetes</taxon>
        <taxon>Kitasatosporales</taxon>
        <taxon>Streptomycetaceae</taxon>
        <taxon>Streptomyces</taxon>
    </lineage>
</organism>
<reference evidence="1 2" key="1">
    <citation type="submission" date="2018-10" db="EMBL/GenBank/DDBJ databases">
        <title>Isolation, diversity and antifungal activity of actinobacteria from wheat.</title>
        <authorList>
            <person name="Han C."/>
        </authorList>
    </citation>
    <scope>NUCLEOTIDE SEQUENCE [LARGE SCALE GENOMIC DNA]</scope>
    <source>
        <strain evidence="1 2">NEAU-YY642</strain>
    </source>
</reference>
<dbReference type="EMBL" id="RFFJ01000068">
    <property type="protein sequence ID" value="RMI39744.1"/>
    <property type="molecule type" value="Genomic_DNA"/>
</dbReference>
<sequence length="139" mass="15127">MLDIKSPARSPYVPSQLVAEQRAAWCDQLLAYLNSALPPWDWRWADHLATRVWDRVVERGAVDLTAGADEASGLPAYLAAAARAVLREHLHPAPGVTPEPVPSRRNPYPATAATAVRLAVWERRLLVDHAVVDGLPAAA</sequence>
<gene>
    <name evidence="1" type="ORF">EBN88_14230</name>
</gene>
<dbReference type="Proteomes" id="UP000278673">
    <property type="component" value="Unassembled WGS sequence"/>
</dbReference>